<comment type="caution">
    <text evidence="7">The sequence shown here is derived from an EMBL/GenBank/DDBJ whole genome shotgun (WGS) entry which is preliminary data.</text>
</comment>
<dbReference type="PANTHER" id="PTHR22950">
    <property type="entry name" value="AMINO ACID TRANSPORTER"/>
    <property type="match status" value="1"/>
</dbReference>
<evidence type="ECO:0000256" key="5">
    <source>
        <dbReference type="SAM" id="Phobius"/>
    </source>
</evidence>
<evidence type="ECO:0000256" key="2">
    <source>
        <dbReference type="ARBA" id="ARBA00022692"/>
    </source>
</evidence>
<keyword evidence="2 5" id="KW-0812">Transmembrane</keyword>
<evidence type="ECO:0000313" key="7">
    <source>
        <dbReference type="EMBL" id="KAF4316949.1"/>
    </source>
</evidence>
<feature type="domain" description="Amino acid transporter transmembrane" evidence="6">
    <location>
        <begin position="76"/>
        <end position="400"/>
    </location>
</feature>
<dbReference type="PANTHER" id="PTHR22950:SF349">
    <property type="entry name" value="AMINO ACID TRANSPORTER TRANSMEMBRANE DOMAIN-CONTAINING PROTEIN"/>
    <property type="match status" value="1"/>
</dbReference>
<gene>
    <name evidence="7" type="ORF">G195_008914</name>
</gene>
<feature type="transmembrane region" description="Helical" evidence="5">
    <location>
        <begin position="352"/>
        <end position="371"/>
    </location>
</feature>
<evidence type="ECO:0000259" key="6">
    <source>
        <dbReference type="Pfam" id="PF01490"/>
    </source>
</evidence>
<name>A0A8J4S2A6_9STRA</name>
<dbReference type="EMBL" id="AOFI03000460">
    <property type="protein sequence ID" value="KAF4316949.1"/>
    <property type="molecule type" value="Genomic_DNA"/>
</dbReference>
<dbReference type="Pfam" id="PF01490">
    <property type="entry name" value="Aa_trans"/>
    <property type="match status" value="1"/>
</dbReference>
<organism evidence="7 8">
    <name type="scientific">Phytophthora kernoviae 00238/432</name>
    <dbReference type="NCBI Taxonomy" id="1284355"/>
    <lineage>
        <taxon>Eukaryota</taxon>
        <taxon>Sar</taxon>
        <taxon>Stramenopiles</taxon>
        <taxon>Oomycota</taxon>
        <taxon>Peronosporomycetes</taxon>
        <taxon>Peronosporales</taxon>
        <taxon>Peronosporaceae</taxon>
        <taxon>Phytophthora</taxon>
    </lineage>
</organism>
<feature type="transmembrane region" description="Helical" evidence="5">
    <location>
        <begin position="177"/>
        <end position="199"/>
    </location>
</feature>
<feature type="transmembrane region" description="Helical" evidence="5">
    <location>
        <begin position="323"/>
        <end position="340"/>
    </location>
</feature>
<evidence type="ECO:0000313" key="8">
    <source>
        <dbReference type="Proteomes" id="UP000702964"/>
    </source>
</evidence>
<keyword evidence="4 5" id="KW-0472">Membrane</keyword>
<feature type="transmembrane region" description="Helical" evidence="5">
    <location>
        <begin position="46"/>
        <end position="69"/>
    </location>
</feature>
<feature type="transmembrane region" description="Helical" evidence="5">
    <location>
        <begin position="105"/>
        <end position="126"/>
    </location>
</feature>
<comment type="subcellular location">
    <subcellularLocation>
        <location evidence="1">Membrane</location>
        <topology evidence="1">Multi-pass membrane protein</topology>
    </subcellularLocation>
</comment>
<feature type="transmembrane region" description="Helical" evidence="5">
    <location>
        <begin position="219"/>
        <end position="243"/>
    </location>
</feature>
<dbReference type="InterPro" id="IPR013057">
    <property type="entry name" value="AA_transpt_TM"/>
</dbReference>
<feature type="transmembrane region" description="Helical" evidence="5">
    <location>
        <begin position="81"/>
        <end position="99"/>
    </location>
</feature>
<dbReference type="Proteomes" id="UP000702964">
    <property type="component" value="Unassembled WGS sequence"/>
</dbReference>
<dbReference type="AlphaFoldDB" id="A0A8J4S2A6"/>
<reference evidence="7" key="2">
    <citation type="submission" date="2020-02" db="EMBL/GenBank/DDBJ databases">
        <authorList>
            <person name="Studholme D.J."/>
        </authorList>
    </citation>
    <scope>NUCLEOTIDE SEQUENCE</scope>
    <source>
        <strain evidence="7">00238/432</strain>
    </source>
</reference>
<proteinExistence type="predicted"/>
<keyword evidence="3 5" id="KW-1133">Transmembrane helix</keyword>
<evidence type="ECO:0000256" key="4">
    <source>
        <dbReference type="ARBA" id="ARBA00023136"/>
    </source>
</evidence>
<accession>A0A8J4S2A6</accession>
<protein>
    <recommendedName>
        <fullName evidence="6">Amino acid transporter transmembrane domain-containing protein</fullName>
    </recommendedName>
</protein>
<sequence>MVTQSSSRPALFTVEDAKASFNIFCCVCGIGSLGMPSNYARAGWGYATIALLFMAFANTYATVALSKVLLAAPSTVMTQSVWIIFMALMVVPVALIPTMKESTGMAVAGCLGTIVADVIGVSILLYEERGHPTPPSADVSLHQVLTTFGNLSLAYAAATVIPDLQRQHSQPERMPRVIITSLGLASAFFLAIAIIGYLAGGCQITTTLGFLADRGAVVMAYLFMQMHLSIAFSTFLHPAFYMFERLVLGMHKVGPISTDSVKRVMDIEEKMSYIPAATPSTPGVFDLESNSNAAQNRSSTVAAVKEEEDLSEYKGGVNVIRYVLLRIALIAFLVVASILLRDHFLDLVDFTGATAITVCSLILPLVFYVKVFWTKVPLWEKALCVVIAIICSIAGFYVMIHAAKDLFNPSEESVTFPYCSEEYQSEPYYIRNSTASN</sequence>
<evidence type="ECO:0000256" key="1">
    <source>
        <dbReference type="ARBA" id="ARBA00004141"/>
    </source>
</evidence>
<reference evidence="7" key="1">
    <citation type="journal article" date="2015" name="Genom Data">
        <title>Draft genome sequences of Phytophthora kernoviae and Phytophthora ramorum lineage EU2 from Scotland.</title>
        <authorList>
            <person name="Sambles C."/>
            <person name="Schlenzig A."/>
            <person name="O'Neill P."/>
            <person name="Grant M."/>
            <person name="Studholme D.J."/>
        </authorList>
    </citation>
    <scope>NUCLEOTIDE SEQUENCE</scope>
    <source>
        <strain evidence="7">00238/432</strain>
    </source>
</reference>
<dbReference type="GO" id="GO:0005774">
    <property type="term" value="C:vacuolar membrane"/>
    <property type="evidence" value="ECO:0007669"/>
    <property type="project" value="TreeGrafter"/>
</dbReference>
<evidence type="ECO:0000256" key="3">
    <source>
        <dbReference type="ARBA" id="ARBA00022989"/>
    </source>
</evidence>
<dbReference type="GO" id="GO:0015179">
    <property type="term" value="F:L-amino acid transmembrane transporter activity"/>
    <property type="evidence" value="ECO:0007669"/>
    <property type="project" value="TreeGrafter"/>
</dbReference>
<feature type="transmembrane region" description="Helical" evidence="5">
    <location>
        <begin position="383"/>
        <end position="403"/>
    </location>
</feature>